<protein>
    <submittedName>
        <fullName evidence="2">Uncharacterized protein</fullName>
    </submittedName>
</protein>
<dbReference type="KEGG" id="pde:Pden_1973"/>
<dbReference type="Proteomes" id="UP000000361">
    <property type="component" value="Chromosome 1"/>
</dbReference>
<evidence type="ECO:0000313" key="3">
    <source>
        <dbReference type="Proteomes" id="UP000000361"/>
    </source>
</evidence>
<sequence length="106" mass="12150">MSRQTVKLTLSSSVALESRYTSFPVEKRPDRPHIPSNIQQCQKAEERKTRKLRHSSDAPSGRSFPDCLQNRTFQRRVPSRSDRPVVSVSGYLGRPPGTRKRQNSKK</sequence>
<organism evidence="2 3">
    <name type="scientific">Paracoccus denitrificans (strain Pd 1222)</name>
    <dbReference type="NCBI Taxonomy" id="318586"/>
    <lineage>
        <taxon>Bacteria</taxon>
        <taxon>Pseudomonadati</taxon>
        <taxon>Pseudomonadota</taxon>
        <taxon>Alphaproteobacteria</taxon>
        <taxon>Rhodobacterales</taxon>
        <taxon>Paracoccaceae</taxon>
        <taxon>Paracoccus</taxon>
    </lineage>
</organism>
<accession>A1B3H1</accession>
<gene>
    <name evidence="2" type="ordered locus">Pden_1973</name>
</gene>
<evidence type="ECO:0000256" key="1">
    <source>
        <dbReference type="SAM" id="MobiDB-lite"/>
    </source>
</evidence>
<dbReference type="HOGENOM" id="CLU_2220616_0_0_5"/>
<name>A1B3H1_PARDP</name>
<feature type="region of interest" description="Disordered" evidence="1">
    <location>
        <begin position="23"/>
        <end position="106"/>
    </location>
</feature>
<feature type="compositionally biased region" description="Basic residues" evidence="1">
    <location>
        <begin position="97"/>
        <end position="106"/>
    </location>
</feature>
<dbReference type="EMBL" id="CP000489">
    <property type="protein sequence ID" value="ABL70065.1"/>
    <property type="molecule type" value="Genomic_DNA"/>
</dbReference>
<dbReference type="EnsemblBacteria" id="ABL70065">
    <property type="protein sequence ID" value="ABL70065"/>
    <property type="gene ID" value="Pden_1973"/>
</dbReference>
<evidence type="ECO:0000313" key="2">
    <source>
        <dbReference type="EMBL" id="ABL70065.1"/>
    </source>
</evidence>
<dbReference type="AlphaFoldDB" id="A1B3H1"/>
<keyword evidence="3" id="KW-1185">Reference proteome</keyword>
<proteinExistence type="predicted"/>
<reference evidence="3" key="1">
    <citation type="submission" date="2006-12" db="EMBL/GenBank/DDBJ databases">
        <title>Complete sequence of chromosome 1 of Paracoccus denitrificans PD1222.</title>
        <authorList>
            <person name="Copeland A."/>
            <person name="Lucas S."/>
            <person name="Lapidus A."/>
            <person name="Barry K."/>
            <person name="Detter J.C."/>
            <person name="Glavina del Rio T."/>
            <person name="Hammon N."/>
            <person name="Israni S."/>
            <person name="Dalin E."/>
            <person name="Tice H."/>
            <person name="Pitluck S."/>
            <person name="Munk A.C."/>
            <person name="Brettin T."/>
            <person name="Bruce D."/>
            <person name="Han C."/>
            <person name="Tapia R."/>
            <person name="Gilna P."/>
            <person name="Schmutz J."/>
            <person name="Larimer F."/>
            <person name="Land M."/>
            <person name="Hauser L."/>
            <person name="Kyrpides N."/>
            <person name="Lykidis A."/>
            <person name="Spiro S."/>
            <person name="Richardson D.J."/>
            <person name="Moir J.W.B."/>
            <person name="Ferguson S.J."/>
            <person name="van Spanning R.J.M."/>
            <person name="Richardson P."/>
        </authorList>
    </citation>
    <scope>NUCLEOTIDE SEQUENCE [LARGE SCALE GENOMIC DNA]</scope>
    <source>
        <strain evidence="3">Pd 1222</strain>
    </source>
</reference>